<name>A0A557ST90_9ARCH</name>
<dbReference type="Proteomes" id="UP000315289">
    <property type="component" value="Unassembled WGS sequence"/>
</dbReference>
<protein>
    <submittedName>
        <fullName evidence="1">Uncharacterized protein</fullName>
    </submittedName>
</protein>
<dbReference type="EMBL" id="VOAH01000011">
    <property type="protein sequence ID" value="TVP39815.1"/>
    <property type="molecule type" value="Genomic_DNA"/>
</dbReference>
<dbReference type="RefSeq" id="WP_144732594.1">
    <property type="nucleotide sequence ID" value="NZ_ML675587.1"/>
</dbReference>
<gene>
    <name evidence="1" type="ORF">NARC_110026</name>
</gene>
<keyword evidence="2" id="KW-1185">Reference proteome</keyword>
<proteinExistence type="predicted"/>
<evidence type="ECO:0000313" key="1">
    <source>
        <dbReference type="EMBL" id="TVP39815.1"/>
    </source>
</evidence>
<comment type="caution">
    <text evidence="1">The sequence shown here is derived from an EMBL/GenBank/DDBJ whole genome shotgun (WGS) entry which is preliminary data.</text>
</comment>
<sequence length="167" mass="19100">MFGMSKLRPGNFVFIVKRDENSNYVIIGQIVSDNNKVFRVRGTFIKPVGLLERIKSGRAQGKPVEALNNPEPNNCIFFIIDKLDTGDFEDVIDPRVDKVIPINENRFFVLDGWIKESFSELFSNYFSSTSDEDKSEARSILIKKMNSIMSQELKEHVYAVARSSQIL</sequence>
<dbReference type="OrthoDB" id="9026at2157"/>
<evidence type="ECO:0000313" key="2">
    <source>
        <dbReference type="Proteomes" id="UP000315289"/>
    </source>
</evidence>
<dbReference type="AlphaFoldDB" id="A0A557ST90"/>
<reference evidence="1 2" key="1">
    <citation type="journal article" date="2019" name="Front. Microbiol.">
        <title>Ammonia Oxidation by the Arctic Terrestrial Thaumarchaeote Candidatus Nitrosocosmicus arcticus Is Stimulated by Increasing Temperatures.</title>
        <authorList>
            <person name="Alves R.J.E."/>
            <person name="Kerou M."/>
            <person name="Zappe A."/>
            <person name="Bittner R."/>
            <person name="Abby S.S."/>
            <person name="Schmidt H.A."/>
            <person name="Pfeifer K."/>
            <person name="Schleper C."/>
        </authorList>
    </citation>
    <scope>NUCLEOTIDE SEQUENCE [LARGE SCALE GENOMIC DNA]</scope>
    <source>
        <strain evidence="1 2">Kfb</strain>
    </source>
</reference>
<organism evidence="1 2">
    <name type="scientific">Candidatus Nitrosocosmicus arcticus</name>
    <dbReference type="NCBI Taxonomy" id="2035267"/>
    <lineage>
        <taxon>Archaea</taxon>
        <taxon>Nitrososphaerota</taxon>
        <taxon>Nitrososphaeria</taxon>
        <taxon>Nitrososphaerales</taxon>
        <taxon>Nitrososphaeraceae</taxon>
        <taxon>Candidatus Nitrosocosmicus</taxon>
    </lineage>
</organism>
<accession>A0A557ST90</accession>